<dbReference type="EMBL" id="JAVRRL010000040">
    <property type="protein sequence ID" value="KAK5111372.1"/>
    <property type="molecule type" value="Genomic_DNA"/>
</dbReference>
<reference evidence="3" key="1">
    <citation type="submission" date="2023-08" db="EMBL/GenBank/DDBJ databases">
        <title>Black Yeasts Isolated from many extreme environments.</title>
        <authorList>
            <person name="Coleine C."/>
            <person name="Stajich J.E."/>
            <person name="Selbmann L."/>
        </authorList>
    </citation>
    <scope>NUCLEOTIDE SEQUENCE</scope>
    <source>
        <strain evidence="3">CCFEE 5401</strain>
    </source>
</reference>
<dbReference type="PROSITE" id="PS50076">
    <property type="entry name" value="DNAJ_2"/>
    <property type="match status" value="1"/>
</dbReference>
<protein>
    <recommendedName>
        <fullName evidence="2">J domain-containing protein</fullName>
    </recommendedName>
</protein>
<dbReference type="Proteomes" id="UP001310890">
    <property type="component" value="Unassembled WGS sequence"/>
</dbReference>
<feature type="compositionally biased region" description="Polar residues" evidence="1">
    <location>
        <begin position="232"/>
        <end position="241"/>
    </location>
</feature>
<dbReference type="InterPro" id="IPR018253">
    <property type="entry name" value="DnaJ_domain_CS"/>
</dbReference>
<dbReference type="SUPFAM" id="SSF46565">
    <property type="entry name" value="Chaperone J-domain"/>
    <property type="match status" value="1"/>
</dbReference>
<dbReference type="GO" id="GO:0031072">
    <property type="term" value="F:heat shock protein binding"/>
    <property type="evidence" value="ECO:0007669"/>
    <property type="project" value="TreeGrafter"/>
</dbReference>
<dbReference type="GO" id="GO:0005634">
    <property type="term" value="C:nucleus"/>
    <property type="evidence" value="ECO:0007669"/>
    <property type="project" value="TreeGrafter"/>
</dbReference>
<dbReference type="InterPro" id="IPR036869">
    <property type="entry name" value="J_dom_sf"/>
</dbReference>
<comment type="caution">
    <text evidence="3">The sequence shown here is derived from an EMBL/GenBank/DDBJ whole genome shotgun (WGS) entry which is preliminary data.</text>
</comment>
<dbReference type="FunFam" id="1.10.287.110:FF:000110">
    <property type="entry name" value="DnaJ domain protein (AFU_orthologue AFUA_2G13210)"/>
    <property type="match status" value="1"/>
</dbReference>
<dbReference type="InterPro" id="IPR056453">
    <property type="entry name" value="HTH_DNAJC9"/>
</dbReference>
<dbReference type="GO" id="GO:0005737">
    <property type="term" value="C:cytoplasm"/>
    <property type="evidence" value="ECO:0007669"/>
    <property type="project" value="TreeGrafter"/>
</dbReference>
<dbReference type="CDD" id="cd06257">
    <property type="entry name" value="DnaJ"/>
    <property type="match status" value="1"/>
</dbReference>
<sequence length="314" mass="35319">MATHDVDLDDDTPPSIDPYAVLNLDTTATTDQIKTAYRKAALKHHPDKVSSDSDKSAAHTKFQEIAFAYAILSDERRRKRYDTTGSTEESLDLEDDDFNWTDFFREQFANVVNEEKIEDFSKGYKGSEEEKRDVLKAYGSVKGHMPGLYERVMLSDMLEDEERFRVIIDEAIREGAVQGWPKYVDESEKQQRLRLEKERKRRDDFDRQRAKKAEKDAGSAVGGKGKSKGKNNTDSLAALIQNNQKGRAENFLAGLEAKYAAERGGKKGKRGTPAPDEEDDGPSEEAFAANRKRGKSGGEDAKEGPRKSKRAKKA</sequence>
<dbReference type="Pfam" id="PF23302">
    <property type="entry name" value="HTH_DNAJC9"/>
    <property type="match status" value="1"/>
</dbReference>
<dbReference type="PANTHER" id="PTHR44144">
    <property type="entry name" value="DNAJ HOMOLOG SUBFAMILY C MEMBER 9"/>
    <property type="match status" value="1"/>
</dbReference>
<dbReference type="SMART" id="SM00271">
    <property type="entry name" value="DnaJ"/>
    <property type="match status" value="1"/>
</dbReference>
<evidence type="ECO:0000256" key="1">
    <source>
        <dbReference type="SAM" id="MobiDB-lite"/>
    </source>
</evidence>
<dbReference type="Gene3D" id="1.10.287.110">
    <property type="entry name" value="DnaJ domain"/>
    <property type="match status" value="1"/>
</dbReference>
<evidence type="ECO:0000313" key="3">
    <source>
        <dbReference type="EMBL" id="KAK5111372.1"/>
    </source>
</evidence>
<dbReference type="PRINTS" id="PR00625">
    <property type="entry name" value="JDOMAIN"/>
</dbReference>
<feature type="domain" description="J" evidence="2">
    <location>
        <begin position="17"/>
        <end position="85"/>
    </location>
</feature>
<dbReference type="PROSITE" id="PS00636">
    <property type="entry name" value="DNAJ_1"/>
    <property type="match status" value="1"/>
</dbReference>
<feature type="region of interest" description="Disordered" evidence="1">
    <location>
        <begin position="260"/>
        <end position="314"/>
    </location>
</feature>
<dbReference type="InterPro" id="IPR001623">
    <property type="entry name" value="DnaJ_domain"/>
</dbReference>
<accession>A0AAN7TH56</accession>
<proteinExistence type="predicted"/>
<evidence type="ECO:0000313" key="4">
    <source>
        <dbReference type="Proteomes" id="UP001310890"/>
    </source>
</evidence>
<gene>
    <name evidence="3" type="ORF">LTR62_005212</name>
</gene>
<dbReference type="Pfam" id="PF00226">
    <property type="entry name" value="DnaJ"/>
    <property type="match status" value="1"/>
</dbReference>
<dbReference type="PANTHER" id="PTHR44144:SF1">
    <property type="entry name" value="DNAJ HOMOLOG SUBFAMILY C MEMBER 9"/>
    <property type="match status" value="1"/>
</dbReference>
<feature type="region of interest" description="Disordered" evidence="1">
    <location>
        <begin position="185"/>
        <end position="241"/>
    </location>
</feature>
<dbReference type="AlphaFoldDB" id="A0AAN7TH56"/>
<feature type="compositionally biased region" description="Basic and acidic residues" evidence="1">
    <location>
        <begin position="185"/>
        <end position="217"/>
    </location>
</feature>
<feature type="compositionally biased region" description="Basic and acidic residues" evidence="1">
    <location>
        <begin position="296"/>
        <end position="306"/>
    </location>
</feature>
<organism evidence="3 4">
    <name type="scientific">Meristemomyces frigidus</name>
    <dbReference type="NCBI Taxonomy" id="1508187"/>
    <lineage>
        <taxon>Eukaryota</taxon>
        <taxon>Fungi</taxon>
        <taxon>Dikarya</taxon>
        <taxon>Ascomycota</taxon>
        <taxon>Pezizomycotina</taxon>
        <taxon>Dothideomycetes</taxon>
        <taxon>Dothideomycetidae</taxon>
        <taxon>Mycosphaerellales</taxon>
        <taxon>Teratosphaeriaceae</taxon>
        <taxon>Meristemomyces</taxon>
    </lineage>
</organism>
<name>A0AAN7TH56_9PEZI</name>
<evidence type="ECO:0000259" key="2">
    <source>
        <dbReference type="PROSITE" id="PS50076"/>
    </source>
</evidence>
<dbReference type="InterPro" id="IPR052594">
    <property type="entry name" value="J_domain-containing_protein"/>
</dbReference>